<reference evidence="1 2" key="1">
    <citation type="submission" date="2016-10" db="EMBL/GenBank/DDBJ databases">
        <authorList>
            <person name="de Groot N.N."/>
        </authorList>
    </citation>
    <scope>NUCLEOTIDE SEQUENCE [LARGE SCALE GENOMIC DNA]</scope>
    <source>
        <strain evidence="1 2">DSM 20581</strain>
    </source>
</reference>
<dbReference type="RefSeq" id="WP_092479068.1">
    <property type="nucleotide sequence ID" value="NZ_FOXW01000001.1"/>
</dbReference>
<keyword evidence="2" id="KW-1185">Reference proteome</keyword>
<gene>
    <name evidence="1" type="ORF">SAMN04488506_0080</name>
</gene>
<evidence type="ECO:0008006" key="3">
    <source>
        <dbReference type="Google" id="ProtNLM"/>
    </source>
</evidence>
<dbReference type="AlphaFoldDB" id="A0A1I5UMP7"/>
<evidence type="ECO:0000313" key="1">
    <source>
        <dbReference type="EMBL" id="SFP96512.1"/>
    </source>
</evidence>
<accession>A0A1I5UMP7</accession>
<sequence>MTNQQSNRLEILNQLSQGLQKWDGSSEQANEIVANNHTLLAELKKVDSMLHRQGNGSYTKEEQDQVATIVESQQSLLTVIKKDRAAILDKMKQMNQKNKVVDNYYTSFQQPIFVDRGM</sequence>
<name>A0A1I5UMP7_9LACT</name>
<dbReference type="STRING" id="82801.SAMN04488506_0080"/>
<organism evidence="1 2">
    <name type="scientific">Desemzia incerta</name>
    <dbReference type="NCBI Taxonomy" id="82801"/>
    <lineage>
        <taxon>Bacteria</taxon>
        <taxon>Bacillati</taxon>
        <taxon>Bacillota</taxon>
        <taxon>Bacilli</taxon>
        <taxon>Lactobacillales</taxon>
        <taxon>Carnobacteriaceae</taxon>
        <taxon>Desemzia</taxon>
    </lineage>
</organism>
<dbReference type="Proteomes" id="UP000199136">
    <property type="component" value="Unassembled WGS sequence"/>
</dbReference>
<dbReference type="EMBL" id="FOXW01000001">
    <property type="protein sequence ID" value="SFP96512.1"/>
    <property type="molecule type" value="Genomic_DNA"/>
</dbReference>
<evidence type="ECO:0000313" key="2">
    <source>
        <dbReference type="Proteomes" id="UP000199136"/>
    </source>
</evidence>
<proteinExistence type="predicted"/>
<protein>
    <recommendedName>
        <fullName evidence="3">Flagellar protein FliT</fullName>
    </recommendedName>
</protein>
<dbReference type="OrthoDB" id="2156628at2"/>